<dbReference type="KEGG" id="fau:Fraau_0949"/>
<keyword evidence="3" id="KW-1185">Reference proteome</keyword>
<evidence type="ECO:0000313" key="2">
    <source>
        <dbReference type="EMBL" id="AFC85418.1"/>
    </source>
</evidence>
<sequence length="67" mass="7288">MDTLSYNTRSTLIRIVATSGWQAICALGRRGTGHTSTDRNRDNASTQASFTRRSASSMAARLGLGRR</sequence>
<proteinExistence type="predicted"/>
<gene>
    <name evidence="2" type="ordered locus">Fraau_0949</name>
</gene>
<accession>H8L1Q8</accession>
<feature type="region of interest" description="Disordered" evidence="1">
    <location>
        <begin position="30"/>
        <end position="67"/>
    </location>
</feature>
<dbReference type="EMBL" id="CP003350">
    <property type="protein sequence ID" value="AFC85418.1"/>
    <property type="molecule type" value="Genomic_DNA"/>
</dbReference>
<dbReference type="Proteomes" id="UP000005234">
    <property type="component" value="Chromosome"/>
</dbReference>
<name>H8L1Q8_FRAAD</name>
<reference evidence="2" key="1">
    <citation type="submission" date="2012-02" db="EMBL/GenBank/DDBJ databases">
        <title>The complete genome of Frateuria aurantia DSM 6220.</title>
        <authorList>
            <consortium name="US DOE Joint Genome Institute (JGI-PGF)"/>
            <person name="Lucas S."/>
            <person name="Copeland A."/>
            <person name="Lapidus A."/>
            <person name="Glavina del Rio T."/>
            <person name="Dalin E."/>
            <person name="Tice H."/>
            <person name="Bruce D."/>
            <person name="Goodwin L."/>
            <person name="Pitluck S."/>
            <person name="Peters L."/>
            <person name="Ovchinnikova G."/>
            <person name="Teshima H."/>
            <person name="Kyrpides N."/>
            <person name="Mavromatis K."/>
            <person name="Ivanova N."/>
            <person name="Brettin T."/>
            <person name="Detter J.C."/>
            <person name="Han C."/>
            <person name="Larimer F."/>
            <person name="Land M."/>
            <person name="Hauser L."/>
            <person name="Markowitz V."/>
            <person name="Cheng J.-F."/>
            <person name="Hugenholtz P."/>
            <person name="Woyke T."/>
            <person name="Wu D."/>
            <person name="Brambilla E."/>
            <person name="Klenk H.-P."/>
            <person name="Eisen J.A."/>
        </authorList>
    </citation>
    <scope>NUCLEOTIDE SEQUENCE</scope>
    <source>
        <strain evidence="2">DSM 6220</strain>
    </source>
</reference>
<protein>
    <submittedName>
        <fullName evidence="2">Uncharacterized protein</fullName>
    </submittedName>
</protein>
<dbReference type="RefSeq" id="WP_014402424.1">
    <property type="nucleotide sequence ID" value="NC_017033.1"/>
</dbReference>
<organism evidence="2 3">
    <name type="scientific">Frateuria aurantia (strain ATCC 33424 / DSM 6220 / KCTC 2777 / LMG 1558 / NBRC 3245 / NCIMB 13370)</name>
    <name type="common">Acetobacter aurantius</name>
    <dbReference type="NCBI Taxonomy" id="767434"/>
    <lineage>
        <taxon>Bacteria</taxon>
        <taxon>Pseudomonadati</taxon>
        <taxon>Pseudomonadota</taxon>
        <taxon>Gammaproteobacteria</taxon>
        <taxon>Lysobacterales</taxon>
        <taxon>Rhodanobacteraceae</taxon>
        <taxon>Frateuria</taxon>
    </lineage>
</organism>
<feature type="compositionally biased region" description="Polar residues" evidence="1">
    <location>
        <begin position="43"/>
        <end position="57"/>
    </location>
</feature>
<evidence type="ECO:0000313" key="3">
    <source>
        <dbReference type="Proteomes" id="UP000005234"/>
    </source>
</evidence>
<dbReference type="AlphaFoldDB" id="H8L1Q8"/>
<dbReference type="HOGENOM" id="CLU_2806212_0_0_6"/>
<evidence type="ECO:0000256" key="1">
    <source>
        <dbReference type="SAM" id="MobiDB-lite"/>
    </source>
</evidence>